<comment type="caution">
    <text evidence="2">The sequence shown here is derived from an EMBL/GenBank/DDBJ whole genome shotgun (WGS) entry which is preliminary data.</text>
</comment>
<feature type="region of interest" description="Disordered" evidence="1">
    <location>
        <begin position="105"/>
        <end position="138"/>
    </location>
</feature>
<dbReference type="InParanoid" id="A0A1Y2DF43"/>
<dbReference type="AlphaFoldDB" id="A0A1Y2DF43"/>
<gene>
    <name evidence="2" type="ORF">BCR38DRAFT_490252</name>
</gene>
<dbReference type="PANTHER" id="PTHR37331:SF1">
    <property type="entry name" value="YALI0F11671P"/>
    <property type="match status" value="1"/>
</dbReference>
<dbReference type="PANTHER" id="PTHR37331">
    <property type="entry name" value="YALI0F11671P"/>
    <property type="match status" value="1"/>
</dbReference>
<dbReference type="EMBL" id="MCFJ01000020">
    <property type="protein sequence ID" value="ORY57285.1"/>
    <property type="molecule type" value="Genomic_DNA"/>
</dbReference>
<feature type="compositionally biased region" description="Gly residues" evidence="1">
    <location>
        <begin position="124"/>
        <end position="137"/>
    </location>
</feature>
<sequence length="212" mass="23181">MLLTRARAAPVLRGFHARRFISTLDSNRYIKVFPNAALDGSHVLAYLDTPTPPRLIIGTTTELPPTPRSFTENCEIYPILNEVLAKWVSQDPSVQSRAQAFVSSAGAGFSHQQRRPRQKSGLGTDKGAGGGGGGRGGHFMHVSDLRKVPDFGRICEPEDMLGSVEVNEQGHIVGEFQPSGTYRIVTNDGILGLGDFLTQKLIERLQQEERKG</sequence>
<reference evidence="2 3" key="1">
    <citation type="submission" date="2016-07" db="EMBL/GenBank/DDBJ databases">
        <title>Pervasive Adenine N6-methylation of Active Genes in Fungi.</title>
        <authorList>
            <consortium name="DOE Joint Genome Institute"/>
            <person name="Mondo S.J."/>
            <person name="Dannebaum R.O."/>
            <person name="Kuo R.C."/>
            <person name="Labutti K."/>
            <person name="Haridas S."/>
            <person name="Kuo A."/>
            <person name="Salamov A."/>
            <person name="Ahrendt S.R."/>
            <person name="Lipzen A."/>
            <person name="Sullivan W."/>
            <person name="Andreopoulos W.B."/>
            <person name="Clum A."/>
            <person name="Lindquist E."/>
            <person name="Daum C."/>
            <person name="Ramamoorthy G.K."/>
            <person name="Gryganskyi A."/>
            <person name="Culley D."/>
            <person name="Magnuson J.K."/>
            <person name="James T.Y."/>
            <person name="O'Malley M.A."/>
            <person name="Stajich J.E."/>
            <person name="Spatafora J.W."/>
            <person name="Visel A."/>
            <person name="Grigoriev I.V."/>
        </authorList>
    </citation>
    <scope>NUCLEOTIDE SEQUENCE [LARGE SCALE GENOMIC DNA]</scope>
    <source>
        <strain evidence="2 3">CBS 129021</strain>
    </source>
</reference>
<dbReference type="OrthoDB" id="5397701at2759"/>
<dbReference type="RefSeq" id="XP_040710637.1">
    <property type="nucleotide sequence ID" value="XM_040864497.1"/>
</dbReference>
<keyword evidence="3" id="KW-1185">Reference proteome</keyword>
<dbReference type="GeneID" id="63780709"/>
<organism evidence="2 3">
    <name type="scientific">Pseudomassariella vexata</name>
    <dbReference type="NCBI Taxonomy" id="1141098"/>
    <lineage>
        <taxon>Eukaryota</taxon>
        <taxon>Fungi</taxon>
        <taxon>Dikarya</taxon>
        <taxon>Ascomycota</taxon>
        <taxon>Pezizomycotina</taxon>
        <taxon>Sordariomycetes</taxon>
        <taxon>Xylariomycetidae</taxon>
        <taxon>Amphisphaeriales</taxon>
        <taxon>Pseudomassariaceae</taxon>
        <taxon>Pseudomassariella</taxon>
    </lineage>
</organism>
<proteinExistence type="predicted"/>
<dbReference type="STRING" id="1141098.A0A1Y2DF43"/>
<name>A0A1Y2DF43_9PEZI</name>
<evidence type="ECO:0000313" key="2">
    <source>
        <dbReference type="EMBL" id="ORY57285.1"/>
    </source>
</evidence>
<evidence type="ECO:0000313" key="3">
    <source>
        <dbReference type="Proteomes" id="UP000193689"/>
    </source>
</evidence>
<accession>A0A1Y2DF43</accession>
<dbReference type="Proteomes" id="UP000193689">
    <property type="component" value="Unassembled WGS sequence"/>
</dbReference>
<evidence type="ECO:0000256" key="1">
    <source>
        <dbReference type="SAM" id="MobiDB-lite"/>
    </source>
</evidence>
<protein>
    <submittedName>
        <fullName evidence="2">Uncharacterized protein</fullName>
    </submittedName>
</protein>